<feature type="compositionally biased region" description="Polar residues" evidence="1">
    <location>
        <begin position="904"/>
        <end position="925"/>
    </location>
</feature>
<organism evidence="2 3">
    <name type="scientific">Sphaerobolus stellatus (strain SS14)</name>
    <dbReference type="NCBI Taxonomy" id="990650"/>
    <lineage>
        <taxon>Eukaryota</taxon>
        <taxon>Fungi</taxon>
        <taxon>Dikarya</taxon>
        <taxon>Basidiomycota</taxon>
        <taxon>Agaricomycotina</taxon>
        <taxon>Agaricomycetes</taxon>
        <taxon>Phallomycetidae</taxon>
        <taxon>Geastrales</taxon>
        <taxon>Sphaerobolaceae</taxon>
        <taxon>Sphaerobolus</taxon>
    </lineage>
</organism>
<feature type="region of interest" description="Disordered" evidence="1">
    <location>
        <begin position="750"/>
        <end position="787"/>
    </location>
</feature>
<dbReference type="EMBL" id="KN837111">
    <property type="protein sequence ID" value="KIJ45677.1"/>
    <property type="molecule type" value="Genomic_DNA"/>
</dbReference>
<feature type="compositionally biased region" description="Polar residues" evidence="1">
    <location>
        <begin position="128"/>
        <end position="150"/>
    </location>
</feature>
<reference evidence="2 3" key="1">
    <citation type="submission" date="2014-06" db="EMBL/GenBank/DDBJ databases">
        <title>Evolutionary Origins and Diversification of the Mycorrhizal Mutualists.</title>
        <authorList>
            <consortium name="DOE Joint Genome Institute"/>
            <consortium name="Mycorrhizal Genomics Consortium"/>
            <person name="Kohler A."/>
            <person name="Kuo A."/>
            <person name="Nagy L.G."/>
            <person name="Floudas D."/>
            <person name="Copeland A."/>
            <person name="Barry K.W."/>
            <person name="Cichocki N."/>
            <person name="Veneault-Fourrey C."/>
            <person name="LaButti K."/>
            <person name="Lindquist E.A."/>
            <person name="Lipzen A."/>
            <person name="Lundell T."/>
            <person name="Morin E."/>
            <person name="Murat C."/>
            <person name="Riley R."/>
            <person name="Ohm R."/>
            <person name="Sun H."/>
            <person name="Tunlid A."/>
            <person name="Henrissat B."/>
            <person name="Grigoriev I.V."/>
            <person name="Hibbett D.S."/>
            <person name="Martin F."/>
        </authorList>
    </citation>
    <scope>NUCLEOTIDE SEQUENCE [LARGE SCALE GENOMIC DNA]</scope>
    <source>
        <strain evidence="2 3">SS14</strain>
    </source>
</reference>
<feature type="compositionally biased region" description="Low complexity" evidence="1">
    <location>
        <begin position="639"/>
        <end position="651"/>
    </location>
</feature>
<feature type="region of interest" description="Disordered" evidence="1">
    <location>
        <begin position="598"/>
        <end position="652"/>
    </location>
</feature>
<feature type="compositionally biased region" description="Acidic residues" evidence="1">
    <location>
        <begin position="158"/>
        <end position="172"/>
    </location>
</feature>
<accession>A0A0C9VT06</accession>
<name>A0A0C9VT06_SPHS4</name>
<feature type="region of interest" description="Disordered" evidence="1">
    <location>
        <begin position="847"/>
        <end position="1054"/>
    </location>
</feature>
<feature type="compositionally biased region" description="Low complexity" evidence="1">
    <location>
        <begin position="449"/>
        <end position="460"/>
    </location>
</feature>
<evidence type="ECO:0000313" key="2">
    <source>
        <dbReference type="EMBL" id="KIJ45677.1"/>
    </source>
</evidence>
<feature type="compositionally biased region" description="Low complexity" evidence="1">
    <location>
        <begin position="877"/>
        <end position="891"/>
    </location>
</feature>
<protein>
    <submittedName>
        <fullName evidence="2">Uncharacterized protein</fullName>
    </submittedName>
</protein>
<keyword evidence="3" id="KW-1185">Reference proteome</keyword>
<evidence type="ECO:0000256" key="1">
    <source>
        <dbReference type="SAM" id="MobiDB-lite"/>
    </source>
</evidence>
<feature type="compositionally biased region" description="Polar residues" evidence="1">
    <location>
        <begin position="598"/>
        <end position="623"/>
    </location>
</feature>
<feature type="compositionally biased region" description="Pro residues" evidence="1">
    <location>
        <begin position="767"/>
        <end position="777"/>
    </location>
</feature>
<feature type="compositionally biased region" description="Low complexity" evidence="1">
    <location>
        <begin position="379"/>
        <end position="391"/>
    </location>
</feature>
<evidence type="ECO:0000313" key="3">
    <source>
        <dbReference type="Proteomes" id="UP000054279"/>
    </source>
</evidence>
<dbReference type="OrthoDB" id="2554322at2759"/>
<feature type="compositionally biased region" description="Polar residues" evidence="1">
    <location>
        <begin position="392"/>
        <end position="429"/>
    </location>
</feature>
<proteinExistence type="predicted"/>
<gene>
    <name evidence="2" type="ORF">M422DRAFT_46715</name>
</gene>
<dbReference type="HOGENOM" id="CLU_283585_0_0_1"/>
<feature type="compositionally biased region" description="Polar residues" evidence="1">
    <location>
        <begin position="461"/>
        <end position="475"/>
    </location>
</feature>
<feature type="compositionally biased region" description="Low complexity" evidence="1">
    <location>
        <begin position="949"/>
        <end position="962"/>
    </location>
</feature>
<sequence>MSFFIRCTRILRVPGIFGRRRVEEEQGPGDHASPRQTPVVPEVESIRHKASCFTVLSSTLLYTPPTNIHSRFRDDLHTSVHPADVSRLQHDQDDPSGAFSEKFMPQNHASSSARLKHVPESWDDDYEFNSNPSSRRISANENTRPITTPATFRMPAPEVDENWDDAYEDDSASDSRPGGSGFPVPQALASKAAGDDDIESWGSGSDWSGDGDVEDLTHESYTRTFEPPESEQLPTPSHDSRFPALSHSPFRSPIPIPNHPNAKLTPKALSPNSSSFLSRLSPARKWRARSNSKAADPTPKPAARDTTGTSLEKNTDQKAVKRHASKSDTNSSIIQQQQKQSSPIRRVFSGFTGMQGASTKHPYPSPASTRPNRNLFPPSLSLSESRSTLTTHQTVVPSSPKSSTLFIQQTPTPLSISPKTHRPSSTTSRPKIETEPPLITTSRIPTTPPHSSHFGGSSSTTNLSIPSASSATHFNPQAPPLTPRRSSLSDLKRPQLKIPDRIFRAQSDIKRDMGDVKEFAACVELCIAKWIGRSALQLVRGCLSEISAILLLFWHNALKKILVCYGIPVVNSIMDNELQSLQHVYAIMLRDLRASLSSEQSTSPPAGTSSSIPASIPLNTGSDPRTIRASPKKRRDTVSTSSPHSSPQPQSRIMKRKFSLAAPPPPQPNPYSSVLDKLDLTYGIWWECAELIIELGGRNDSMIMHGLDMAAESEDEPSPGGRISKHKPTGIGIGIKAQMRRQRAVTLGPGSEAIPPATSQSPISPKVTPPLASPPRPAQWRATTGRATGMRDLTQRQLTLLRGMLEAGEEKDWDPKALDAKLEAEGKKNEKKGKGGAAARGIKELWRGLKGHGHGSKTPSSAYDTSDNSASGGAGRGSMSFESSASERSQSPTNFSRSPPVRTPQHTIPRTPSPSKRTLTPSESAVLSRRKQPLRRPSLAGIFGLGQKASSSSLNVSASSSAGPTSKINEHNGKSSSDWDPMDTPAGEMDLSLSSSPTPPVPNLFKLRGKKSGTLRLRPTPRPTPGDLSSSPEKPRVPHTAPLQSSFMDSRGRTKVTPRLAVTPENIRPLVKHARDISVHLNECIGEVREMMGGVAVV</sequence>
<feature type="compositionally biased region" description="Polar residues" evidence="1">
    <location>
        <begin position="857"/>
        <end position="868"/>
    </location>
</feature>
<dbReference type="AlphaFoldDB" id="A0A0C9VT06"/>
<dbReference type="Proteomes" id="UP000054279">
    <property type="component" value="Unassembled WGS sequence"/>
</dbReference>
<feature type="region of interest" description="Disordered" evidence="1">
    <location>
        <begin position="84"/>
        <end position="490"/>
    </location>
</feature>
<feature type="compositionally biased region" description="Low complexity" evidence="1">
    <location>
        <begin position="269"/>
        <end position="281"/>
    </location>
</feature>
<feature type="compositionally biased region" description="Low complexity" evidence="1">
    <location>
        <begin position="331"/>
        <end position="342"/>
    </location>
</feature>